<proteinExistence type="predicted"/>
<dbReference type="EMBL" id="MU839853">
    <property type="protein sequence ID" value="KAK1749698.1"/>
    <property type="molecule type" value="Genomic_DNA"/>
</dbReference>
<dbReference type="PANTHER" id="PTHR24359">
    <property type="entry name" value="SERINE/THREONINE-PROTEIN KINASE SBK1"/>
    <property type="match status" value="1"/>
</dbReference>
<protein>
    <submittedName>
        <fullName evidence="3">Serine/threonine-protein kinase</fullName>
    </submittedName>
</protein>
<accession>A0AAJ0F3T4</accession>
<feature type="region of interest" description="Disordered" evidence="1">
    <location>
        <begin position="86"/>
        <end position="140"/>
    </location>
</feature>
<dbReference type="InterPro" id="IPR000719">
    <property type="entry name" value="Prot_kinase_dom"/>
</dbReference>
<dbReference type="SUPFAM" id="SSF56112">
    <property type="entry name" value="Protein kinase-like (PK-like)"/>
    <property type="match status" value="1"/>
</dbReference>
<dbReference type="InterPro" id="IPR011009">
    <property type="entry name" value="Kinase-like_dom_sf"/>
</dbReference>
<feature type="domain" description="Protein kinase" evidence="2">
    <location>
        <begin position="458"/>
        <end position="775"/>
    </location>
</feature>
<feature type="region of interest" description="Disordered" evidence="1">
    <location>
        <begin position="183"/>
        <end position="208"/>
    </location>
</feature>
<reference evidence="3" key="1">
    <citation type="submission" date="2023-06" db="EMBL/GenBank/DDBJ databases">
        <title>Genome-scale phylogeny and comparative genomics of the fungal order Sordariales.</title>
        <authorList>
            <consortium name="Lawrence Berkeley National Laboratory"/>
            <person name="Hensen N."/>
            <person name="Bonometti L."/>
            <person name="Westerberg I."/>
            <person name="Brannstrom I.O."/>
            <person name="Guillou S."/>
            <person name="Cros-Aarteil S."/>
            <person name="Calhoun S."/>
            <person name="Haridas S."/>
            <person name="Kuo A."/>
            <person name="Mondo S."/>
            <person name="Pangilinan J."/>
            <person name="Riley R."/>
            <person name="Labutti K."/>
            <person name="Andreopoulos B."/>
            <person name="Lipzen A."/>
            <person name="Chen C."/>
            <person name="Yanf M."/>
            <person name="Daum C."/>
            <person name="Ng V."/>
            <person name="Clum A."/>
            <person name="Steindorff A."/>
            <person name="Ohm R."/>
            <person name="Martin F."/>
            <person name="Silar P."/>
            <person name="Natvig D."/>
            <person name="Lalanne C."/>
            <person name="Gautier V."/>
            <person name="Ament-Velasquez S.L."/>
            <person name="Kruys A."/>
            <person name="Hutchinson M.I."/>
            <person name="Powell A.J."/>
            <person name="Barry K."/>
            <person name="Miller A.N."/>
            <person name="Grigoriev I.V."/>
            <person name="Debuchy R."/>
            <person name="Gladieux P."/>
            <person name="Thoren M.H."/>
            <person name="Johannesson H."/>
        </authorList>
    </citation>
    <scope>NUCLEOTIDE SEQUENCE</scope>
    <source>
        <strain evidence="3">PSN4</strain>
    </source>
</reference>
<dbReference type="PANTHER" id="PTHR24359:SF37">
    <property type="entry name" value="PROTEIN KINASE DOMAIN-CONTAINING PROTEIN"/>
    <property type="match status" value="1"/>
</dbReference>
<evidence type="ECO:0000256" key="1">
    <source>
        <dbReference type="SAM" id="MobiDB-lite"/>
    </source>
</evidence>
<comment type="caution">
    <text evidence="3">The sequence shown here is derived from an EMBL/GenBank/DDBJ whole genome shotgun (WGS) entry which is preliminary data.</text>
</comment>
<dbReference type="PROSITE" id="PS50011">
    <property type="entry name" value="PROTEIN_KINASE_DOM"/>
    <property type="match status" value="1"/>
</dbReference>
<dbReference type="Proteomes" id="UP001239445">
    <property type="component" value="Unassembled WGS sequence"/>
</dbReference>
<sequence length="829" mass="93988">MSPNSETGVPTTLDLASQLQTRENDPNLPTAAVAVTTTVEIPLIVHTDAPDTNAISEENIERLEHLSSPGVGQDRICTPKKSFVPQNECTNESPSSHSSFLPTPTTNGTRHSRSPDYTSVGHRESPNTSTSALRESDDESSFFSATSSVMSSDLESGLPSPENLTFGAVGAEAEPRRDVFDESHDELVDHTSPRSYNSPSHHQDTLSNNRATRAAFTRHESTLPTIHRGKSKPRLVEEQSEITDFGEILHYQDRETRGRRTGRSKPSVGRSLRLQDKLFKVLEPIDDINKEKGFFPLDLLPVLLTEQTVSKELKKHLSLVCRPDEIADYAHTICSEKRISGFEDGGKPKIRTFRKIFATLVLIEKTEAILMFIKQNISDSDLPLVRSQQGPGLETSREPIRRFKCFREKHGWSQLHIRNFEDWQWTTLAPFFAKSDERKKVPHYLLQRRVILPFRSAIKQDEVGLEGGGGRVFKAEIHPDHHNFHDFFRCPRALASDECEDAADCICLFAIKCLHSQDKESFRKEVDMLKRFSNNAHPHLISLLATYEQNRSFFLIFPRAESDLQAYWKDKEPPSPSDMDGMRWIAEQCLGIAKGVLKIHSHDSSNSRLQLPDANGLVGNHGDIKPENVLWFRERDAQGRSGRGILKLSDFGLADFNTRRTASRRFHSNIFVTCNYRAPECDLPNQGGKGRQYDIWTLGCLYLEFVVWMIGGSPLLRKFEKARLSRDKGWYNIHTDTFFELVGDDESRPQNAVIKPSVTEFIQMLRSHERSTPFILDFLTLIENGLLVVKSQTPHRFNIQQAHAELHKIFEKCQSDPGYLQAQGHNTPS</sequence>
<dbReference type="SMART" id="SM00220">
    <property type="entry name" value="S_TKc"/>
    <property type="match status" value="1"/>
</dbReference>
<name>A0AAJ0F3T4_9PEZI</name>
<dbReference type="GO" id="GO:0005524">
    <property type="term" value="F:ATP binding"/>
    <property type="evidence" value="ECO:0007669"/>
    <property type="project" value="InterPro"/>
</dbReference>
<keyword evidence="3" id="KW-0418">Kinase</keyword>
<evidence type="ECO:0000259" key="2">
    <source>
        <dbReference type="PROSITE" id="PS50011"/>
    </source>
</evidence>
<feature type="compositionally biased region" description="Polar residues" evidence="1">
    <location>
        <begin position="193"/>
        <end position="208"/>
    </location>
</feature>
<keyword evidence="3" id="KW-0808">Transferase</keyword>
<dbReference type="Gene3D" id="3.30.200.20">
    <property type="entry name" value="Phosphorylase Kinase, domain 1"/>
    <property type="match status" value="1"/>
</dbReference>
<feature type="compositionally biased region" description="Polar residues" evidence="1">
    <location>
        <begin position="86"/>
        <end position="109"/>
    </location>
</feature>
<gene>
    <name evidence="3" type="ORF">QBC47DRAFT_407769</name>
</gene>
<dbReference type="Gene3D" id="1.10.510.10">
    <property type="entry name" value="Transferase(Phosphotransferase) domain 1"/>
    <property type="match status" value="1"/>
</dbReference>
<dbReference type="CDD" id="cd00180">
    <property type="entry name" value="PKc"/>
    <property type="match status" value="1"/>
</dbReference>
<evidence type="ECO:0000313" key="4">
    <source>
        <dbReference type="Proteomes" id="UP001239445"/>
    </source>
</evidence>
<dbReference type="AlphaFoldDB" id="A0AAJ0F3T4"/>
<organism evidence="3 4">
    <name type="scientific">Echria macrotheca</name>
    <dbReference type="NCBI Taxonomy" id="438768"/>
    <lineage>
        <taxon>Eukaryota</taxon>
        <taxon>Fungi</taxon>
        <taxon>Dikarya</taxon>
        <taxon>Ascomycota</taxon>
        <taxon>Pezizomycotina</taxon>
        <taxon>Sordariomycetes</taxon>
        <taxon>Sordariomycetidae</taxon>
        <taxon>Sordariales</taxon>
        <taxon>Schizotheciaceae</taxon>
        <taxon>Echria</taxon>
    </lineage>
</organism>
<dbReference type="Pfam" id="PF00069">
    <property type="entry name" value="Pkinase"/>
    <property type="match status" value="1"/>
</dbReference>
<keyword evidence="4" id="KW-1185">Reference proteome</keyword>
<dbReference type="GO" id="GO:0004674">
    <property type="term" value="F:protein serine/threonine kinase activity"/>
    <property type="evidence" value="ECO:0007669"/>
    <property type="project" value="TreeGrafter"/>
</dbReference>
<feature type="compositionally biased region" description="Basic and acidic residues" evidence="1">
    <location>
        <begin position="183"/>
        <end position="192"/>
    </location>
</feature>
<evidence type="ECO:0000313" key="3">
    <source>
        <dbReference type="EMBL" id="KAK1749698.1"/>
    </source>
</evidence>